<comment type="similarity">
    <text evidence="1">Belongs to the arrestin family.</text>
</comment>
<proteinExistence type="inferred from homology"/>
<dbReference type="EMBL" id="CALNXJ010000016">
    <property type="protein sequence ID" value="CAH3118331.1"/>
    <property type="molecule type" value="Genomic_DNA"/>
</dbReference>
<dbReference type="SMART" id="SM01017">
    <property type="entry name" value="Arrestin_C"/>
    <property type="match status" value="2"/>
</dbReference>
<dbReference type="GO" id="GO:0015031">
    <property type="term" value="P:protein transport"/>
    <property type="evidence" value="ECO:0007669"/>
    <property type="project" value="TreeGrafter"/>
</dbReference>
<protein>
    <recommendedName>
        <fullName evidence="3">Arrestin C-terminal-like domain-containing protein</fullName>
    </recommendedName>
</protein>
<feature type="domain" description="Arrestin C-terminal-like" evidence="3">
    <location>
        <begin position="582"/>
        <end position="714"/>
    </location>
</feature>
<evidence type="ECO:0000313" key="5">
    <source>
        <dbReference type="Proteomes" id="UP001159428"/>
    </source>
</evidence>
<feature type="domain" description="Arrestin C-terminal-like" evidence="3">
    <location>
        <begin position="172"/>
        <end position="309"/>
    </location>
</feature>
<dbReference type="PANTHER" id="PTHR11188:SF17">
    <property type="entry name" value="FI21816P1"/>
    <property type="match status" value="1"/>
</dbReference>
<dbReference type="SUPFAM" id="SSF81296">
    <property type="entry name" value="E set domains"/>
    <property type="match status" value="4"/>
</dbReference>
<dbReference type="Gene3D" id="2.60.40.640">
    <property type="match status" value="4"/>
</dbReference>
<dbReference type="Pfam" id="PF02752">
    <property type="entry name" value="Arrestin_C"/>
    <property type="match status" value="2"/>
</dbReference>
<dbReference type="InterPro" id="IPR050357">
    <property type="entry name" value="Arrestin_domain-protein"/>
</dbReference>
<dbReference type="InterPro" id="IPR014752">
    <property type="entry name" value="Arrestin-like_C"/>
</dbReference>
<keyword evidence="5" id="KW-1185">Reference proteome</keyword>
<feature type="region of interest" description="Disordered" evidence="2">
    <location>
        <begin position="747"/>
        <end position="766"/>
    </location>
</feature>
<accession>A0AAU9WM15</accession>
<evidence type="ECO:0000256" key="2">
    <source>
        <dbReference type="SAM" id="MobiDB-lite"/>
    </source>
</evidence>
<sequence>MGKVDFFRVVFQGDKTTFLPGEVIHGNVNVKVNSDLKLRGIRVEFHGEAKVYLSGGDHRRKRPANSEEYINLVATLYGKAPEQSGENPVLGPGEYSFPFQFHMPSDNLPTSVEGNFGHVRYWLKAFIDRPWRFDITTKSVFTVIERVDINLTPGLLQPCQVEKEQQYGFACLAGPINVTVQTDRGGYCPGESIAFSAFINNQSGCGLSGAEIILYQISVYTIKGGMSSGKTSGKRVNEIVASLKRDEIRGVGDHHLEMVPLKIPSLPPTMSSCSCIKISYEVKFILHVSGWRAKDLILSVPLTIGSVPYQPPVLPASVEPSAPPLSPPPYSEGQTYPGVVLPSYAECVYGGVSVRDENDSNDMMSDSTFTPMYPFVSHYEVPSAASQDSATVAAAQQPQVSSMYRTIMESIELFAVEIYGDGCFYPGDVVYGDVYLKTNEELTVREIRIEFYGEAKVSWSEAARKKRLGTRDYSNYEQYLNIAVTVYGKVPGQIGANPVLPSGEHSFPFEVRLPEDNLPTTFEGKHGHVKYWLKAILDRPWKDEIKIVEPFTVTERIDVNQAEFLRPAQIQEDRTMGCLCCVSGPLSVTVRTDRAAYCGGELMTVTVYANNQSKHRILGVELELIKDTVFVASGGKKVFSAETIATITKACNKTSNTDGHDFFEMVPFLIPSLTPTMKNCRCIKISYQMKSTLLIRGSVNFCVHLPITIGSIPCQVSTSRRPSQKGSNSSISSGVTFMGFPSTSMEHSDGMISCNEEAPPSYAESIRGQTRRYDAVYYNKGEEFNSLNSPQFSADTKKTS</sequence>
<dbReference type="Pfam" id="PF00339">
    <property type="entry name" value="Arrestin_N"/>
    <property type="match status" value="2"/>
</dbReference>
<dbReference type="InterPro" id="IPR011021">
    <property type="entry name" value="Arrestin-like_N"/>
</dbReference>
<evidence type="ECO:0000256" key="1">
    <source>
        <dbReference type="ARBA" id="ARBA00005298"/>
    </source>
</evidence>
<dbReference type="InterPro" id="IPR011022">
    <property type="entry name" value="Arrestin_C-like"/>
</dbReference>
<dbReference type="AlphaFoldDB" id="A0AAU9WM15"/>
<dbReference type="Proteomes" id="UP001159428">
    <property type="component" value="Unassembled WGS sequence"/>
</dbReference>
<evidence type="ECO:0000313" key="4">
    <source>
        <dbReference type="EMBL" id="CAH3118331.1"/>
    </source>
</evidence>
<reference evidence="4 5" key="1">
    <citation type="submission" date="2022-05" db="EMBL/GenBank/DDBJ databases">
        <authorList>
            <consortium name="Genoscope - CEA"/>
            <person name="William W."/>
        </authorList>
    </citation>
    <scope>NUCLEOTIDE SEQUENCE [LARGE SCALE GENOMIC DNA]</scope>
</reference>
<organism evidence="4 5">
    <name type="scientific">Pocillopora meandrina</name>
    <dbReference type="NCBI Taxonomy" id="46732"/>
    <lineage>
        <taxon>Eukaryota</taxon>
        <taxon>Metazoa</taxon>
        <taxon>Cnidaria</taxon>
        <taxon>Anthozoa</taxon>
        <taxon>Hexacorallia</taxon>
        <taxon>Scleractinia</taxon>
        <taxon>Astrocoeniina</taxon>
        <taxon>Pocilloporidae</taxon>
        <taxon>Pocillopora</taxon>
    </lineage>
</organism>
<gene>
    <name evidence="4" type="ORF">PMEA_00007293</name>
</gene>
<name>A0AAU9WM15_9CNID</name>
<evidence type="ECO:0000259" key="3">
    <source>
        <dbReference type="SMART" id="SM01017"/>
    </source>
</evidence>
<dbReference type="PANTHER" id="PTHR11188">
    <property type="entry name" value="ARRESTIN DOMAIN CONTAINING PROTEIN"/>
    <property type="match status" value="1"/>
</dbReference>
<dbReference type="InterPro" id="IPR014756">
    <property type="entry name" value="Ig_E-set"/>
</dbReference>
<dbReference type="GO" id="GO:0005737">
    <property type="term" value="C:cytoplasm"/>
    <property type="evidence" value="ECO:0007669"/>
    <property type="project" value="TreeGrafter"/>
</dbReference>
<comment type="caution">
    <text evidence="4">The sequence shown here is derived from an EMBL/GenBank/DDBJ whole genome shotgun (WGS) entry which is preliminary data.</text>
</comment>